<name>A0A4R7D1V5_9SPHI</name>
<keyword evidence="2" id="KW-1185">Reference proteome</keyword>
<organism evidence="1 2">
    <name type="scientific">Sphingobacterium paludis</name>
    <dbReference type="NCBI Taxonomy" id="1476465"/>
    <lineage>
        <taxon>Bacteria</taxon>
        <taxon>Pseudomonadati</taxon>
        <taxon>Bacteroidota</taxon>
        <taxon>Sphingobacteriia</taxon>
        <taxon>Sphingobacteriales</taxon>
        <taxon>Sphingobacteriaceae</taxon>
        <taxon>Sphingobacterium</taxon>
    </lineage>
</organism>
<proteinExistence type="predicted"/>
<dbReference type="AlphaFoldDB" id="A0A4R7D1V5"/>
<evidence type="ECO:0000313" key="1">
    <source>
        <dbReference type="EMBL" id="TDS14959.1"/>
    </source>
</evidence>
<evidence type="ECO:0000313" key="2">
    <source>
        <dbReference type="Proteomes" id="UP000294752"/>
    </source>
</evidence>
<sequence>MKHKKFKHSIVTMKGVYMISDKQKIEQSIV</sequence>
<protein>
    <submittedName>
        <fullName evidence="1">Uncharacterized protein</fullName>
    </submittedName>
</protein>
<accession>A0A4R7D1V5</accession>
<dbReference type="Proteomes" id="UP000294752">
    <property type="component" value="Unassembled WGS sequence"/>
</dbReference>
<dbReference type="EMBL" id="SNZV01000003">
    <property type="protein sequence ID" value="TDS14959.1"/>
    <property type="molecule type" value="Genomic_DNA"/>
</dbReference>
<comment type="caution">
    <text evidence="1">The sequence shown here is derived from an EMBL/GenBank/DDBJ whole genome shotgun (WGS) entry which is preliminary data.</text>
</comment>
<reference evidence="1 2" key="1">
    <citation type="submission" date="2019-03" db="EMBL/GenBank/DDBJ databases">
        <title>Genomic Encyclopedia of Type Strains, Phase III (KMG-III): the genomes of soil and plant-associated and newly described type strains.</title>
        <authorList>
            <person name="Whitman W."/>
        </authorList>
    </citation>
    <scope>NUCLEOTIDE SEQUENCE [LARGE SCALE GENOMIC DNA]</scope>
    <source>
        <strain evidence="1 2">CGMCC 1.12801</strain>
    </source>
</reference>
<gene>
    <name evidence="1" type="ORF">B0I21_103461</name>
</gene>